<keyword evidence="4" id="KW-1185">Reference proteome</keyword>
<dbReference type="OrthoDB" id="7304469at2"/>
<dbReference type="Gene3D" id="1.20.1270.180">
    <property type="match status" value="1"/>
</dbReference>
<proteinExistence type="predicted"/>
<gene>
    <name evidence="3" type="ORF">DEW08_13595</name>
</gene>
<sequence>MRAAFVAMGLCLLAGSVPAAETAVPPVPDCSGAATPADQLICREPGLTDALKRLEAAAAALGETTDAAGREALAAAQTLWRQRRDAACPVTAADLEDAKKAKGRADCLARSLADRTAALEAQRKARLAPVSDLPVTIGEASARPLAPLPARPAALTRPVTAAAFVGRWAKADPQTRSPIDDCRTAYLEVSREMTVSIVDPRIPGLPVEARLPATLSATLPAEGAQPVPLESDGGARGTLALEAAEAPRVDRLLLRLEQPTTLGAVYVRCR</sequence>
<feature type="domain" description="Lysozyme inhibitor LprI-like N-terminal" evidence="2">
    <location>
        <begin position="30"/>
        <end position="119"/>
    </location>
</feature>
<evidence type="ECO:0000313" key="3">
    <source>
        <dbReference type="EMBL" id="AWK87119.1"/>
    </source>
</evidence>
<dbReference type="Pfam" id="PF07007">
    <property type="entry name" value="LprI"/>
    <property type="match status" value="1"/>
</dbReference>
<dbReference type="AlphaFoldDB" id="A0A2S2CRM8"/>
<evidence type="ECO:0000256" key="1">
    <source>
        <dbReference type="SAM" id="SignalP"/>
    </source>
</evidence>
<organism evidence="3 4">
    <name type="scientific">Azospirillum thermophilum</name>
    <dbReference type="NCBI Taxonomy" id="2202148"/>
    <lineage>
        <taxon>Bacteria</taxon>
        <taxon>Pseudomonadati</taxon>
        <taxon>Pseudomonadota</taxon>
        <taxon>Alphaproteobacteria</taxon>
        <taxon>Rhodospirillales</taxon>
        <taxon>Azospirillaceae</taxon>
        <taxon>Azospirillum</taxon>
    </lineage>
</organism>
<protein>
    <recommendedName>
        <fullName evidence="2">Lysozyme inhibitor LprI-like N-terminal domain-containing protein</fullName>
    </recommendedName>
</protein>
<accession>A0A2S2CRM8</accession>
<evidence type="ECO:0000313" key="4">
    <source>
        <dbReference type="Proteomes" id="UP000245629"/>
    </source>
</evidence>
<dbReference type="EMBL" id="CP029353">
    <property type="protein sequence ID" value="AWK87119.1"/>
    <property type="molecule type" value="Genomic_DNA"/>
</dbReference>
<dbReference type="KEGG" id="azz:DEW08_13595"/>
<feature type="signal peptide" evidence="1">
    <location>
        <begin position="1"/>
        <end position="19"/>
    </location>
</feature>
<dbReference type="RefSeq" id="WP_109327923.1">
    <property type="nucleotide sequence ID" value="NZ_CP029353.1"/>
</dbReference>
<feature type="chain" id="PRO_5015479507" description="Lysozyme inhibitor LprI-like N-terminal domain-containing protein" evidence="1">
    <location>
        <begin position="20"/>
        <end position="270"/>
    </location>
</feature>
<dbReference type="Proteomes" id="UP000245629">
    <property type="component" value="Chromosome 2"/>
</dbReference>
<keyword evidence="1" id="KW-0732">Signal</keyword>
<dbReference type="InterPro" id="IPR009739">
    <property type="entry name" value="LprI-like_N"/>
</dbReference>
<name>A0A2S2CRM8_9PROT</name>
<evidence type="ECO:0000259" key="2">
    <source>
        <dbReference type="Pfam" id="PF07007"/>
    </source>
</evidence>
<reference evidence="4" key="1">
    <citation type="submission" date="2018-05" db="EMBL/GenBank/DDBJ databases">
        <title>Azospirillum thermophila sp. nov., a novel isolated from hot spring.</title>
        <authorList>
            <person name="Zhao Z."/>
        </authorList>
    </citation>
    <scope>NUCLEOTIDE SEQUENCE [LARGE SCALE GENOMIC DNA]</scope>
    <source>
        <strain evidence="4">CFH 70021</strain>
    </source>
</reference>